<feature type="domain" description="Nephrocystin 3-like N-terminal" evidence="5">
    <location>
        <begin position="246"/>
        <end position="407"/>
    </location>
</feature>
<evidence type="ECO:0000313" key="6">
    <source>
        <dbReference type="EMBL" id="CCA70259.1"/>
    </source>
</evidence>
<dbReference type="PROSITE" id="PS50294">
    <property type="entry name" value="WD_REPEATS_REGION"/>
    <property type="match status" value="5"/>
</dbReference>
<sequence length="1110" mass="123983">MDQHTIANTSGSLPLTRRQTNKKNKLYNTANVGLEVAANIAEGSDILAPLKAACRTTKSILEVSQAIDNNQEDWSDLIQRLKGYISALEERIALFESYPIEDRAINEAFSQPLLRYAKYVNRPSVLQRANQCRFLETMHDTVLDLKTKSNRSKLAFGNIKIDAAEILKINRDIEDQHRQFMEALGLFVALRVQVIDRNTKSTKEDVKATKSNIETILSDVDASAILQLPAVAFVPSSVHRTCLKGTREAVLETIRRWADDDSSEKPIFWLCDIAGSGKSTVAMSAVEAWRREGVLGGRFFFSIASSEASTTDKFCSTIARDLVHHIPELAPHVAEAVKRNPSFMRSSLEEQFQTLVSDPVHHRQGRVIIVIDALDECKSGSQRRELVEVLTTALEGCNNLKIFVTSRPDPVIQPVLGTLSIKIKLEDRLHDVSHHDNIDDIGIYVHQSLDGILSNEKRQRLVDKANGLFIWASTACRLLSDETSLSPPEIIYDHLISMDQAGDIDDIYRLIFERTNPKHYPVMHKMLALLLAAFEPLTAADLDDILKHAEIHGSAKALVRNLGSVLTEDDTTSQIRFRHPTFVEYLQRCSVTPAVGNGNKMHINIGDAHGQAASWCFKCFKSPTEGLKFNICQVESSFYLNREIPNIDTKVSTFISRNLQYASSHWLYHVAETDDQWRSTLKDELLHAVQFPYILYWMEILSFSGGVPRAIAGLRAVISHIGLEAGTRSRMSEIWRFLLTFFVPIQDSAPHIYISALPFTPTKSKIHTESAEMRTRTLTVTRGLEEMYLELPQTLEGHEALVNAIAFSPDGLQIVSGSDDKTIRLWDLGEPLRGHGEWIYAIAFSPDGSSIVSGSRDKTIRLWDAVTRKPLGEPLRGHALGEPLRGHEGWIHAIAFSPDGSKIVSASDDTTIILWDAFTRQQLGEPFRGHESLINAVAFSPDGSRIVSASQDTTIRLWDATTGQQVGQPLRGHGGYVNTVAFSPDGSRIMSGSSDRTLRIWDANIDEKDINSNQDQTETKGSDLDEIIEGTALRVPIPGFKHCTLLQDGWIQSSGKRLFWVPPDNRHGLQNPRLLKIIPTTTPSRATKLDFTHFQCGTSWTNVRSDAWAS</sequence>
<keyword evidence="1 3" id="KW-0853">WD repeat</keyword>
<dbReference type="Pfam" id="PF00400">
    <property type="entry name" value="WD40"/>
    <property type="match status" value="5"/>
</dbReference>
<dbReference type="InterPro" id="IPR056884">
    <property type="entry name" value="NPHP3-like_N"/>
</dbReference>
<evidence type="ECO:0000313" key="7">
    <source>
        <dbReference type="Proteomes" id="UP000007148"/>
    </source>
</evidence>
<dbReference type="OMA" id="EWITWDS"/>
<evidence type="ECO:0000256" key="1">
    <source>
        <dbReference type="ARBA" id="ARBA00022574"/>
    </source>
</evidence>
<dbReference type="PANTHER" id="PTHR22847">
    <property type="entry name" value="WD40 REPEAT PROTEIN"/>
    <property type="match status" value="1"/>
</dbReference>
<dbReference type="Gene3D" id="2.130.10.10">
    <property type="entry name" value="YVTN repeat-like/Quinoprotein amine dehydrogenase"/>
    <property type="match status" value="2"/>
</dbReference>
<reference evidence="6 7" key="1">
    <citation type="journal article" date="2011" name="PLoS Pathog.">
        <title>Endophytic Life Strategies Decoded by Genome and Transcriptome Analyses of the Mutualistic Root Symbiont Piriformospora indica.</title>
        <authorList>
            <person name="Zuccaro A."/>
            <person name="Lahrmann U."/>
            <person name="Guldener U."/>
            <person name="Langen G."/>
            <person name="Pfiffi S."/>
            <person name="Biedenkopf D."/>
            <person name="Wong P."/>
            <person name="Samans B."/>
            <person name="Grimm C."/>
            <person name="Basiewicz M."/>
            <person name="Murat C."/>
            <person name="Martin F."/>
            <person name="Kogel K.H."/>
        </authorList>
    </citation>
    <scope>NUCLEOTIDE SEQUENCE [LARGE SCALE GENOMIC DNA]</scope>
    <source>
        <strain evidence="6 7">DSM 11827</strain>
    </source>
</reference>
<feature type="repeat" description="WD" evidence="3">
    <location>
        <begin position="795"/>
        <end position="828"/>
    </location>
</feature>
<dbReference type="PROSITE" id="PS00678">
    <property type="entry name" value="WD_REPEATS_1"/>
    <property type="match status" value="2"/>
</dbReference>
<dbReference type="InParanoid" id="G4TG30"/>
<evidence type="ECO:0000256" key="4">
    <source>
        <dbReference type="SAM" id="MobiDB-lite"/>
    </source>
</evidence>
<organism evidence="6 7">
    <name type="scientific">Serendipita indica (strain DSM 11827)</name>
    <name type="common">Root endophyte fungus</name>
    <name type="synonym">Piriformospora indica</name>
    <dbReference type="NCBI Taxonomy" id="1109443"/>
    <lineage>
        <taxon>Eukaryota</taxon>
        <taxon>Fungi</taxon>
        <taxon>Dikarya</taxon>
        <taxon>Basidiomycota</taxon>
        <taxon>Agaricomycotina</taxon>
        <taxon>Agaricomycetes</taxon>
        <taxon>Sebacinales</taxon>
        <taxon>Serendipitaceae</taxon>
        <taxon>Serendipita</taxon>
    </lineage>
</organism>
<proteinExistence type="predicted"/>
<dbReference type="GO" id="GO:1990234">
    <property type="term" value="C:transferase complex"/>
    <property type="evidence" value="ECO:0007669"/>
    <property type="project" value="UniProtKB-ARBA"/>
</dbReference>
<dbReference type="InterPro" id="IPR027417">
    <property type="entry name" value="P-loop_NTPase"/>
</dbReference>
<dbReference type="CDD" id="cd00200">
    <property type="entry name" value="WD40"/>
    <property type="match status" value="1"/>
</dbReference>
<keyword evidence="7" id="KW-1185">Reference proteome</keyword>
<comment type="caution">
    <text evidence="6">The sequence shown here is derived from an EMBL/GenBank/DDBJ whole genome shotgun (WGS) entry which is preliminary data.</text>
</comment>
<dbReference type="SUPFAM" id="SSF52540">
    <property type="entry name" value="P-loop containing nucleoside triphosphate hydrolases"/>
    <property type="match status" value="1"/>
</dbReference>
<dbReference type="PRINTS" id="PR00320">
    <property type="entry name" value="GPROTEINBRPT"/>
</dbReference>
<evidence type="ECO:0000256" key="3">
    <source>
        <dbReference type="PROSITE-ProRule" id="PRU00221"/>
    </source>
</evidence>
<dbReference type="SUPFAM" id="SSF50978">
    <property type="entry name" value="WD40 repeat-like"/>
    <property type="match status" value="1"/>
</dbReference>
<evidence type="ECO:0000256" key="2">
    <source>
        <dbReference type="ARBA" id="ARBA00022737"/>
    </source>
</evidence>
<dbReference type="PANTHER" id="PTHR22847:SF637">
    <property type="entry name" value="WD REPEAT DOMAIN 5B"/>
    <property type="match status" value="1"/>
</dbReference>
<feature type="compositionally biased region" description="Polar residues" evidence="4">
    <location>
        <begin position="1"/>
        <end position="13"/>
    </location>
</feature>
<protein>
    <recommendedName>
        <fullName evidence="5">Nephrocystin 3-like N-terminal domain-containing protein</fullName>
    </recommendedName>
</protein>
<dbReference type="InterPro" id="IPR015943">
    <property type="entry name" value="WD40/YVTN_repeat-like_dom_sf"/>
</dbReference>
<name>G4TG30_SERID</name>
<feature type="region of interest" description="Disordered" evidence="4">
    <location>
        <begin position="1"/>
        <end position="20"/>
    </location>
</feature>
<feature type="repeat" description="WD" evidence="3">
    <location>
        <begin position="970"/>
        <end position="1002"/>
    </location>
</feature>
<dbReference type="InterPro" id="IPR036322">
    <property type="entry name" value="WD40_repeat_dom_sf"/>
</dbReference>
<dbReference type="InterPro" id="IPR001680">
    <property type="entry name" value="WD40_rpt"/>
</dbReference>
<feature type="repeat" description="WD" evidence="3">
    <location>
        <begin position="927"/>
        <end position="968"/>
    </location>
</feature>
<evidence type="ECO:0000259" key="5">
    <source>
        <dbReference type="Pfam" id="PF24883"/>
    </source>
</evidence>
<dbReference type="Proteomes" id="UP000007148">
    <property type="component" value="Unassembled WGS sequence"/>
</dbReference>
<dbReference type="EMBL" id="CAFZ01000077">
    <property type="protein sequence ID" value="CCA70259.1"/>
    <property type="molecule type" value="Genomic_DNA"/>
</dbReference>
<dbReference type="SMART" id="SM00320">
    <property type="entry name" value="WD40"/>
    <property type="match status" value="5"/>
</dbReference>
<dbReference type="GO" id="GO:0005634">
    <property type="term" value="C:nucleus"/>
    <property type="evidence" value="ECO:0007669"/>
    <property type="project" value="TreeGrafter"/>
</dbReference>
<dbReference type="PROSITE" id="PS50082">
    <property type="entry name" value="WD_REPEATS_2"/>
    <property type="match status" value="5"/>
</dbReference>
<dbReference type="OrthoDB" id="163438at2759"/>
<dbReference type="Gene3D" id="3.40.50.300">
    <property type="entry name" value="P-loop containing nucleotide triphosphate hydrolases"/>
    <property type="match status" value="1"/>
</dbReference>
<dbReference type="HOGENOM" id="CLU_000288_6_5_1"/>
<feature type="repeat" description="WD" evidence="3">
    <location>
        <begin position="884"/>
        <end position="925"/>
    </location>
</feature>
<feature type="repeat" description="WD" evidence="3">
    <location>
        <begin position="832"/>
        <end position="873"/>
    </location>
</feature>
<dbReference type="AlphaFoldDB" id="G4TG30"/>
<dbReference type="Pfam" id="PF24883">
    <property type="entry name" value="NPHP3_N"/>
    <property type="match status" value="1"/>
</dbReference>
<keyword evidence="2" id="KW-0677">Repeat</keyword>
<accession>G4TG30</accession>
<gene>
    <name evidence="6" type="ORF">PIIN_04198</name>
</gene>
<dbReference type="eggNOG" id="KOG0266">
    <property type="taxonomic scope" value="Eukaryota"/>
</dbReference>
<dbReference type="STRING" id="1109443.G4TG30"/>
<dbReference type="InterPro" id="IPR020472">
    <property type="entry name" value="WD40_PAC1"/>
</dbReference>
<dbReference type="InterPro" id="IPR019775">
    <property type="entry name" value="WD40_repeat_CS"/>
</dbReference>